<proteinExistence type="inferred from homology"/>
<evidence type="ECO:0000313" key="5">
    <source>
        <dbReference type="EMBL" id="PSJ42904.1"/>
    </source>
</evidence>
<dbReference type="RefSeq" id="WP_106510921.1">
    <property type="nucleotide sequence ID" value="NZ_PXYI01000001.1"/>
</dbReference>
<dbReference type="InterPro" id="IPR002563">
    <property type="entry name" value="Flavin_Rdtase-like_dom"/>
</dbReference>
<dbReference type="SMART" id="SM00903">
    <property type="entry name" value="Flavin_Reduct"/>
    <property type="match status" value="1"/>
</dbReference>
<dbReference type="InterPro" id="IPR012349">
    <property type="entry name" value="Split_barrel_FMN-bd"/>
</dbReference>
<dbReference type="PANTHER" id="PTHR43567">
    <property type="entry name" value="FLAVOREDOXIN-RELATED-RELATED"/>
    <property type="match status" value="1"/>
</dbReference>
<organism evidence="5 6">
    <name type="scientific">Allosphingosinicella deserti</name>
    <dbReference type="NCBI Taxonomy" id="2116704"/>
    <lineage>
        <taxon>Bacteria</taxon>
        <taxon>Pseudomonadati</taxon>
        <taxon>Pseudomonadota</taxon>
        <taxon>Alphaproteobacteria</taxon>
        <taxon>Sphingomonadales</taxon>
        <taxon>Sphingomonadaceae</taxon>
        <taxon>Allosphingosinicella</taxon>
    </lineage>
</organism>
<sequence length="183" mass="20421">MVRKIDYPLNKIRRFLEPGPVVLVSARDRGSDNIMTMGWHMMLGFSPALFACYIWDGDHSFEMLRNSRECVINLPTVDMIEQVVGIGNSSGADIDKFETFGLSPVPATLVAAPMIAECFANFECRLHDDSLIDRYGLFVWEVVKAHVAGGSQTPETMHYLGEGAFMVSGRTISRRSAFKPQNL</sequence>
<keyword evidence="6" id="KW-1185">Reference proteome</keyword>
<name>A0A2P7QY63_9SPHN</name>
<dbReference type="Proteomes" id="UP000241167">
    <property type="component" value="Unassembled WGS sequence"/>
</dbReference>
<evidence type="ECO:0000313" key="6">
    <source>
        <dbReference type="Proteomes" id="UP000241167"/>
    </source>
</evidence>
<comment type="caution">
    <text evidence="5">The sequence shown here is derived from an EMBL/GenBank/DDBJ whole genome shotgun (WGS) entry which is preliminary data.</text>
</comment>
<comment type="cofactor">
    <cofactor evidence="1">
        <name>FMN</name>
        <dbReference type="ChEBI" id="CHEBI:58210"/>
    </cofactor>
</comment>
<evidence type="ECO:0000256" key="3">
    <source>
        <dbReference type="ARBA" id="ARBA00038054"/>
    </source>
</evidence>
<dbReference type="Gene3D" id="2.30.110.10">
    <property type="entry name" value="Electron Transport, Fmn-binding Protein, Chain A"/>
    <property type="match status" value="1"/>
</dbReference>
<feature type="domain" description="Flavin reductase like" evidence="4">
    <location>
        <begin position="14"/>
        <end position="166"/>
    </location>
</feature>
<reference evidence="5 6" key="1">
    <citation type="submission" date="2018-03" db="EMBL/GenBank/DDBJ databases">
        <title>The draft genome of Sphingosinicella sp. GL-C-18.</title>
        <authorList>
            <person name="Liu L."/>
            <person name="Li L."/>
            <person name="Liang L."/>
            <person name="Zhang X."/>
            <person name="Wang T."/>
        </authorList>
    </citation>
    <scope>NUCLEOTIDE SEQUENCE [LARGE SCALE GENOMIC DNA]</scope>
    <source>
        <strain evidence="5 6">GL-C-18</strain>
    </source>
</reference>
<evidence type="ECO:0000256" key="2">
    <source>
        <dbReference type="ARBA" id="ARBA00022630"/>
    </source>
</evidence>
<dbReference type="EMBL" id="PXYI01000001">
    <property type="protein sequence ID" value="PSJ42904.1"/>
    <property type="molecule type" value="Genomic_DNA"/>
</dbReference>
<dbReference type="OrthoDB" id="9792436at2"/>
<comment type="similarity">
    <text evidence="3">Belongs to the flavoredoxin family.</text>
</comment>
<dbReference type="InterPro" id="IPR052174">
    <property type="entry name" value="Flavoredoxin"/>
</dbReference>
<gene>
    <name evidence="5" type="ORF">C7I55_00325</name>
</gene>
<dbReference type="SUPFAM" id="SSF50475">
    <property type="entry name" value="FMN-binding split barrel"/>
    <property type="match status" value="1"/>
</dbReference>
<protein>
    <submittedName>
        <fullName evidence="5">Flavin reductase</fullName>
    </submittedName>
</protein>
<accession>A0A2P7QY63</accession>
<dbReference type="Pfam" id="PF01613">
    <property type="entry name" value="Flavin_Reduct"/>
    <property type="match status" value="1"/>
</dbReference>
<evidence type="ECO:0000259" key="4">
    <source>
        <dbReference type="SMART" id="SM00903"/>
    </source>
</evidence>
<dbReference type="GO" id="GO:0016646">
    <property type="term" value="F:oxidoreductase activity, acting on the CH-NH group of donors, NAD or NADP as acceptor"/>
    <property type="evidence" value="ECO:0007669"/>
    <property type="project" value="UniProtKB-ARBA"/>
</dbReference>
<dbReference type="PANTHER" id="PTHR43567:SF1">
    <property type="entry name" value="FLAVOREDOXIN"/>
    <property type="match status" value="1"/>
</dbReference>
<dbReference type="AlphaFoldDB" id="A0A2P7QY63"/>
<evidence type="ECO:0000256" key="1">
    <source>
        <dbReference type="ARBA" id="ARBA00001917"/>
    </source>
</evidence>
<keyword evidence="2" id="KW-0285">Flavoprotein</keyword>
<dbReference type="GO" id="GO:0010181">
    <property type="term" value="F:FMN binding"/>
    <property type="evidence" value="ECO:0007669"/>
    <property type="project" value="InterPro"/>
</dbReference>